<proteinExistence type="predicted"/>
<name>A0A1C3P3M2_9ACTN</name>
<protein>
    <submittedName>
        <fullName evidence="2">Putative secreted protein</fullName>
    </submittedName>
</protein>
<evidence type="ECO:0000256" key="1">
    <source>
        <dbReference type="SAM" id="MobiDB-lite"/>
    </source>
</evidence>
<dbReference type="Proteomes" id="UP000199013">
    <property type="component" value="Unassembled WGS sequence"/>
</dbReference>
<organism evidence="2 3">
    <name type="scientific">Candidatus Protofrankia californiensis</name>
    <dbReference type="NCBI Taxonomy" id="1839754"/>
    <lineage>
        <taxon>Bacteria</taxon>
        <taxon>Bacillati</taxon>
        <taxon>Actinomycetota</taxon>
        <taxon>Actinomycetes</taxon>
        <taxon>Frankiales</taxon>
        <taxon>Frankiaceae</taxon>
        <taxon>Protofrankia</taxon>
    </lineage>
</organism>
<evidence type="ECO:0000313" key="2">
    <source>
        <dbReference type="EMBL" id="SBW24437.1"/>
    </source>
</evidence>
<accession>A0A1C3P3M2</accession>
<sequence length="240" mass="27000">MRRSPRARGPLRRPLPPAWRSIPRAVMASDGVTRERRQPGGLAREQHDSAQIPAECYQQSPLESRHHAVLTLTPPWTDSHPHAERRPAERPTDKHDTSGDYPRTDFQDDTGQLHHTVRATPSSACGKMVRSMRACGCGLPAGPRQSRGQQIVRAFRGRLERRPLWRKPAATLAKPVRRRTASSTEPVGWRRGRRRRRRFRCAYGGRPGRPRPRVETGSLDRPAILPVADRAATAGRHCSG</sequence>
<feature type="compositionally biased region" description="Basic residues" evidence="1">
    <location>
        <begin position="1"/>
        <end position="11"/>
    </location>
</feature>
<feature type="region of interest" description="Disordered" evidence="1">
    <location>
        <begin position="1"/>
        <end position="109"/>
    </location>
</feature>
<reference evidence="3" key="1">
    <citation type="submission" date="2016-02" db="EMBL/GenBank/DDBJ databases">
        <authorList>
            <person name="Wibberg D."/>
        </authorList>
    </citation>
    <scope>NUCLEOTIDE SEQUENCE [LARGE SCALE GENOMIC DNA]</scope>
</reference>
<keyword evidence="3" id="KW-1185">Reference proteome</keyword>
<feature type="compositionally biased region" description="Basic and acidic residues" evidence="1">
    <location>
        <begin position="32"/>
        <end position="48"/>
    </location>
</feature>
<feature type="compositionally biased region" description="Basic and acidic residues" evidence="1">
    <location>
        <begin position="79"/>
        <end position="106"/>
    </location>
</feature>
<gene>
    <name evidence="2" type="ORF">FDG2_4156</name>
</gene>
<dbReference type="AlphaFoldDB" id="A0A1C3P3M2"/>
<dbReference type="EMBL" id="FLUV01001746">
    <property type="protein sequence ID" value="SBW24437.1"/>
    <property type="molecule type" value="Genomic_DNA"/>
</dbReference>
<evidence type="ECO:0000313" key="3">
    <source>
        <dbReference type="Proteomes" id="UP000199013"/>
    </source>
</evidence>